<keyword evidence="2 5" id="KW-0812">Transmembrane</keyword>
<reference evidence="7 8" key="1">
    <citation type="submission" date="2016-11" db="EMBL/GenBank/DDBJ databases">
        <authorList>
            <person name="Jaros S."/>
            <person name="Januszkiewicz K."/>
            <person name="Wedrychowicz H."/>
        </authorList>
    </citation>
    <scope>NUCLEOTIDE SEQUENCE [LARGE SCALE GENOMIC DNA]</scope>
    <source>
        <strain evidence="7 8">DSM 5091</strain>
    </source>
</reference>
<evidence type="ECO:0000256" key="4">
    <source>
        <dbReference type="ARBA" id="ARBA00023136"/>
    </source>
</evidence>
<feature type="transmembrane region" description="Helical" evidence="5">
    <location>
        <begin position="59"/>
        <end position="78"/>
    </location>
</feature>
<dbReference type="Pfam" id="PF07291">
    <property type="entry name" value="MauE"/>
    <property type="match status" value="1"/>
</dbReference>
<keyword evidence="8" id="KW-1185">Reference proteome</keyword>
<evidence type="ECO:0000256" key="1">
    <source>
        <dbReference type="ARBA" id="ARBA00004141"/>
    </source>
</evidence>
<evidence type="ECO:0000313" key="8">
    <source>
        <dbReference type="Proteomes" id="UP000184171"/>
    </source>
</evidence>
<name>A0A1M6K101_MALRU</name>
<dbReference type="STRING" id="1122189.SAMN02745165_02599"/>
<dbReference type="EMBL" id="FQZT01000009">
    <property type="protein sequence ID" value="SHJ52597.1"/>
    <property type="molecule type" value="Genomic_DNA"/>
</dbReference>
<comment type="subcellular location">
    <subcellularLocation>
        <location evidence="1">Membrane</location>
        <topology evidence="1">Multi-pass membrane protein</topology>
    </subcellularLocation>
</comment>
<accession>A0A1M6K101</accession>
<dbReference type="Proteomes" id="UP000184171">
    <property type="component" value="Unassembled WGS sequence"/>
</dbReference>
<dbReference type="RefSeq" id="WP_208610169.1">
    <property type="nucleotide sequence ID" value="NZ_FQZT01000009.1"/>
</dbReference>
<evidence type="ECO:0000313" key="7">
    <source>
        <dbReference type="EMBL" id="SHJ52597.1"/>
    </source>
</evidence>
<gene>
    <name evidence="7" type="ORF">SAMN02745165_02599</name>
</gene>
<dbReference type="UniPathway" id="UPA00895"/>
<organism evidence="7 8">
    <name type="scientific">Malonomonas rubra DSM 5091</name>
    <dbReference type="NCBI Taxonomy" id="1122189"/>
    <lineage>
        <taxon>Bacteria</taxon>
        <taxon>Pseudomonadati</taxon>
        <taxon>Thermodesulfobacteriota</taxon>
        <taxon>Desulfuromonadia</taxon>
        <taxon>Desulfuromonadales</taxon>
        <taxon>Geopsychrobacteraceae</taxon>
        <taxon>Malonomonas</taxon>
    </lineage>
</organism>
<keyword evidence="4 5" id="KW-0472">Membrane</keyword>
<feature type="domain" description="Methylamine utilisation protein MauE" evidence="6">
    <location>
        <begin position="17"/>
        <end position="145"/>
    </location>
</feature>
<protein>
    <submittedName>
        <fullName evidence="7">Methylamine utilisation protein MauE</fullName>
    </submittedName>
</protein>
<evidence type="ECO:0000259" key="6">
    <source>
        <dbReference type="Pfam" id="PF07291"/>
    </source>
</evidence>
<dbReference type="InterPro" id="IPR009908">
    <property type="entry name" value="Methylamine_util_MauE"/>
</dbReference>
<feature type="transmembrane region" description="Helical" evidence="5">
    <location>
        <begin position="127"/>
        <end position="146"/>
    </location>
</feature>
<dbReference type="GO" id="GO:0016020">
    <property type="term" value="C:membrane"/>
    <property type="evidence" value="ECO:0007669"/>
    <property type="project" value="UniProtKB-SubCell"/>
</dbReference>
<evidence type="ECO:0000256" key="3">
    <source>
        <dbReference type="ARBA" id="ARBA00022989"/>
    </source>
</evidence>
<proteinExistence type="predicted"/>
<keyword evidence="3 5" id="KW-1133">Transmembrane helix</keyword>
<evidence type="ECO:0000256" key="5">
    <source>
        <dbReference type="SAM" id="Phobius"/>
    </source>
</evidence>
<feature type="transmembrane region" description="Helical" evidence="5">
    <location>
        <begin position="90"/>
        <end position="107"/>
    </location>
</feature>
<sequence>MFLQNSAKFLQNRFAEVFYLLGRCLLAGVFLWSGLSKAYRPTAFAETVGAYGLLPDPLVFPAAILLIVAEVIVGIGLLIDQKGALSATTLLMLLFMAVLGYGIYLGLDIDCGCFGPDDPEATAFHDLRGAFFRDLLLLLLIAYLYLWRFANHSNRFCSVLKEV</sequence>
<dbReference type="AlphaFoldDB" id="A0A1M6K101"/>
<dbReference type="GO" id="GO:0030416">
    <property type="term" value="P:methylamine metabolic process"/>
    <property type="evidence" value="ECO:0007669"/>
    <property type="project" value="InterPro"/>
</dbReference>
<feature type="transmembrane region" description="Helical" evidence="5">
    <location>
        <begin position="20"/>
        <end position="39"/>
    </location>
</feature>
<evidence type="ECO:0000256" key="2">
    <source>
        <dbReference type="ARBA" id="ARBA00022692"/>
    </source>
</evidence>